<sequence>MADVQSTSPEPYLREMRPEERHVATVVCTRSFATNPIQRWIGNVPRGSSIPPPPRSVTLKGLSALHRDTRTLYWFQNGLLRTTLLTGGRVLVIVQPKDGSDGDEEILAVALWNRPGADIDSFNVILRSKMYRAVVGDAKHPLSAWGIAGLRRALGAQATRTDPDEEGKGYAGKLMREGFAFIGNKPCVLEVPSGPRVKKITSTTVSLKRRS</sequence>
<protein>
    <recommendedName>
        <fullName evidence="3">N-acetyltransferase domain-containing protein</fullName>
    </recommendedName>
</protein>
<evidence type="ECO:0000313" key="2">
    <source>
        <dbReference type="Proteomes" id="UP000077266"/>
    </source>
</evidence>
<dbReference type="Gene3D" id="3.40.630.30">
    <property type="match status" value="1"/>
</dbReference>
<gene>
    <name evidence="1" type="ORF">EXIGLDRAFT_721756</name>
</gene>
<keyword evidence="2" id="KW-1185">Reference proteome</keyword>
<dbReference type="EMBL" id="KV425883">
    <property type="protein sequence ID" value="KZW03544.1"/>
    <property type="molecule type" value="Genomic_DNA"/>
</dbReference>
<dbReference type="AlphaFoldDB" id="A0A165QFP2"/>
<evidence type="ECO:0000313" key="1">
    <source>
        <dbReference type="EMBL" id="KZW03544.1"/>
    </source>
</evidence>
<name>A0A165QFP2_EXIGL</name>
<accession>A0A165QFP2</accession>
<dbReference type="Proteomes" id="UP000077266">
    <property type="component" value="Unassembled WGS sequence"/>
</dbReference>
<dbReference type="STRING" id="1314781.A0A165QFP2"/>
<evidence type="ECO:0008006" key="3">
    <source>
        <dbReference type="Google" id="ProtNLM"/>
    </source>
</evidence>
<reference evidence="1 2" key="1">
    <citation type="journal article" date="2016" name="Mol. Biol. Evol.">
        <title>Comparative Genomics of Early-Diverging Mushroom-Forming Fungi Provides Insights into the Origins of Lignocellulose Decay Capabilities.</title>
        <authorList>
            <person name="Nagy L.G."/>
            <person name="Riley R."/>
            <person name="Tritt A."/>
            <person name="Adam C."/>
            <person name="Daum C."/>
            <person name="Floudas D."/>
            <person name="Sun H."/>
            <person name="Yadav J.S."/>
            <person name="Pangilinan J."/>
            <person name="Larsson K.H."/>
            <person name="Matsuura K."/>
            <person name="Barry K."/>
            <person name="Labutti K."/>
            <person name="Kuo R."/>
            <person name="Ohm R.A."/>
            <person name="Bhattacharya S.S."/>
            <person name="Shirouzu T."/>
            <person name="Yoshinaga Y."/>
            <person name="Martin F.M."/>
            <person name="Grigoriev I.V."/>
            <person name="Hibbett D.S."/>
        </authorList>
    </citation>
    <scope>NUCLEOTIDE SEQUENCE [LARGE SCALE GENOMIC DNA]</scope>
    <source>
        <strain evidence="1 2">HHB12029</strain>
    </source>
</reference>
<dbReference type="InParanoid" id="A0A165QFP2"/>
<proteinExistence type="predicted"/>
<dbReference type="OrthoDB" id="544277at2759"/>
<organism evidence="1 2">
    <name type="scientific">Exidia glandulosa HHB12029</name>
    <dbReference type="NCBI Taxonomy" id="1314781"/>
    <lineage>
        <taxon>Eukaryota</taxon>
        <taxon>Fungi</taxon>
        <taxon>Dikarya</taxon>
        <taxon>Basidiomycota</taxon>
        <taxon>Agaricomycotina</taxon>
        <taxon>Agaricomycetes</taxon>
        <taxon>Auriculariales</taxon>
        <taxon>Exidiaceae</taxon>
        <taxon>Exidia</taxon>
    </lineage>
</organism>